<reference evidence="4 5" key="1">
    <citation type="submission" date="2020-08" db="EMBL/GenBank/DDBJ databases">
        <title>Genomic Encyclopedia of Type Strains, Phase IV (KMG-IV): sequencing the most valuable type-strain genomes for metagenomic binning, comparative biology and taxonomic classification.</title>
        <authorList>
            <person name="Goeker M."/>
        </authorList>
    </citation>
    <scope>NUCLEOTIDE SEQUENCE [LARGE SCALE GENOMIC DNA]</scope>
    <source>
        <strain evidence="4 5">DSM 2461</strain>
    </source>
</reference>
<dbReference type="PANTHER" id="PTHR43479">
    <property type="entry name" value="ACREF/ENVCD OPERON REPRESSOR-RELATED"/>
    <property type="match status" value="1"/>
</dbReference>
<evidence type="ECO:0000313" key="4">
    <source>
        <dbReference type="EMBL" id="MBB6479694.1"/>
    </source>
</evidence>
<feature type="DNA-binding region" description="H-T-H motif" evidence="2">
    <location>
        <begin position="24"/>
        <end position="43"/>
    </location>
</feature>
<dbReference type="GO" id="GO:0003677">
    <property type="term" value="F:DNA binding"/>
    <property type="evidence" value="ECO:0007669"/>
    <property type="project" value="UniProtKB-UniRule"/>
</dbReference>
<comment type="caution">
    <text evidence="4">The sequence shown here is derived from an EMBL/GenBank/DDBJ whole genome shotgun (WGS) entry which is preliminary data.</text>
</comment>
<evidence type="ECO:0000259" key="3">
    <source>
        <dbReference type="PROSITE" id="PS50977"/>
    </source>
</evidence>
<dbReference type="PRINTS" id="PR00455">
    <property type="entry name" value="HTHTETR"/>
</dbReference>
<sequence length="201" mass="23105">MSKRELMLQSASRLFMEKGYKNLTMEEIADNLGITKKTLYNHFPGKFELMKEAIELKLNQILDDLQVIADDEDCPFTLKLKKLILYAAHSFSRDFPLTKIASENGLIQEIIFPAISQHIIDITGKVMKEGVARGILRKELEDETPPYILLGIIEVFMTMESRYGIKDSSFDLFFFIEKILLEGVLSETGREEYRALEDTVI</sequence>
<gene>
    <name evidence="4" type="ORF">HNR50_001352</name>
</gene>
<dbReference type="InterPro" id="IPR050624">
    <property type="entry name" value="HTH-type_Tx_Regulator"/>
</dbReference>
<accession>A0A841R3Q1</accession>
<dbReference type="RefSeq" id="WP_184745146.1">
    <property type="nucleotide sequence ID" value="NZ_JACHGJ010000002.1"/>
</dbReference>
<evidence type="ECO:0000256" key="2">
    <source>
        <dbReference type="PROSITE-ProRule" id="PRU00335"/>
    </source>
</evidence>
<protein>
    <submittedName>
        <fullName evidence="4">AcrR family transcriptional regulator</fullName>
    </submittedName>
</protein>
<dbReference type="InterPro" id="IPR001647">
    <property type="entry name" value="HTH_TetR"/>
</dbReference>
<dbReference type="Proteomes" id="UP000587760">
    <property type="component" value="Unassembled WGS sequence"/>
</dbReference>
<dbReference type="SUPFAM" id="SSF46689">
    <property type="entry name" value="Homeodomain-like"/>
    <property type="match status" value="1"/>
</dbReference>
<dbReference type="Gene3D" id="1.10.357.10">
    <property type="entry name" value="Tetracycline Repressor, domain 2"/>
    <property type="match status" value="1"/>
</dbReference>
<keyword evidence="1 2" id="KW-0238">DNA-binding</keyword>
<keyword evidence="5" id="KW-1185">Reference proteome</keyword>
<dbReference type="PROSITE" id="PS50977">
    <property type="entry name" value="HTH_TETR_2"/>
    <property type="match status" value="1"/>
</dbReference>
<evidence type="ECO:0000256" key="1">
    <source>
        <dbReference type="ARBA" id="ARBA00023125"/>
    </source>
</evidence>
<organism evidence="4 5">
    <name type="scientific">Spirochaeta isovalerica</name>
    <dbReference type="NCBI Taxonomy" id="150"/>
    <lineage>
        <taxon>Bacteria</taxon>
        <taxon>Pseudomonadati</taxon>
        <taxon>Spirochaetota</taxon>
        <taxon>Spirochaetia</taxon>
        <taxon>Spirochaetales</taxon>
        <taxon>Spirochaetaceae</taxon>
        <taxon>Spirochaeta</taxon>
    </lineage>
</organism>
<dbReference type="PANTHER" id="PTHR43479:SF11">
    <property type="entry name" value="ACREF_ENVCD OPERON REPRESSOR-RELATED"/>
    <property type="match status" value="1"/>
</dbReference>
<dbReference type="InterPro" id="IPR009057">
    <property type="entry name" value="Homeodomain-like_sf"/>
</dbReference>
<dbReference type="Pfam" id="PF00440">
    <property type="entry name" value="TetR_N"/>
    <property type="match status" value="1"/>
</dbReference>
<dbReference type="EMBL" id="JACHGJ010000002">
    <property type="protein sequence ID" value="MBB6479694.1"/>
    <property type="molecule type" value="Genomic_DNA"/>
</dbReference>
<evidence type="ECO:0000313" key="5">
    <source>
        <dbReference type="Proteomes" id="UP000587760"/>
    </source>
</evidence>
<feature type="domain" description="HTH tetR-type" evidence="3">
    <location>
        <begin position="1"/>
        <end position="61"/>
    </location>
</feature>
<dbReference type="AlphaFoldDB" id="A0A841R3Q1"/>
<name>A0A841R3Q1_9SPIO</name>
<proteinExistence type="predicted"/>